<dbReference type="InterPro" id="IPR017441">
    <property type="entry name" value="Protein_kinase_ATP_BS"/>
</dbReference>
<comment type="subcellular location">
    <subcellularLocation>
        <location evidence="1">Membrane</location>
        <topology evidence="1">Single-pass membrane protein</topology>
    </subcellularLocation>
</comment>
<feature type="compositionally biased region" description="Polar residues" evidence="4">
    <location>
        <begin position="836"/>
        <end position="858"/>
    </location>
</feature>
<feature type="signal peptide" evidence="6">
    <location>
        <begin position="1"/>
        <end position="25"/>
    </location>
</feature>
<dbReference type="PRINTS" id="PR00109">
    <property type="entry name" value="TYRKINASE"/>
</dbReference>
<evidence type="ECO:0000256" key="2">
    <source>
        <dbReference type="ARBA" id="ARBA00051243"/>
    </source>
</evidence>
<dbReference type="CDD" id="cd00192">
    <property type="entry name" value="PTKc"/>
    <property type="match status" value="1"/>
</dbReference>
<feature type="compositionally biased region" description="Low complexity" evidence="4">
    <location>
        <begin position="256"/>
        <end position="281"/>
    </location>
</feature>
<feature type="compositionally biased region" description="Polar residues" evidence="4">
    <location>
        <begin position="409"/>
        <end position="419"/>
    </location>
</feature>
<keyword evidence="3" id="KW-0067">ATP-binding</keyword>
<proteinExistence type="predicted"/>
<dbReference type="PANTHER" id="PTHR24416">
    <property type="entry name" value="TYROSINE-PROTEIN KINASE RECEPTOR"/>
    <property type="match status" value="1"/>
</dbReference>
<organism evidence="8 10">
    <name type="scientific">Polistes dominula</name>
    <name type="common">European paper wasp</name>
    <name type="synonym">Vespa dominula</name>
    <dbReference type="NCBI Taxonomy" id="743375"/>
    <lineage>
        <taxon>Eukaryota</taxon>
        <taxon>Metazoa</taxon>
        <taxon>Ecdysozoa</taxon>
        <taxon>Arthropoda</taxon>
        <taxon>Hexapoda</taxon>
        <taxon>Insecta</taxon>
        <taxon>Pterygota</taxon>
        <taxon>Neoptera</taxon>
        <taxon>Endopterygota</taxon>
        <taxon>Hymenoptera</taxon>
        <taxon>Apocrita</taxon>
        <taxon>Aculeata</taxon>
        <taxon>Vespoidea</taxon>
        <taxon>Vespidae</taxon>
        <taxon>Polistinae</taxon>
        <taxon>Polistini</taxon>
        <taxon>Polistes</taxon>
    </lineage>
</organism>
<gene>
    <name evidence="9 10" type="primary">LOC107064606</name>
</gene>
<dbReference type="Proteomes" id="UP000694924">
    <property type="component" value="Unplaced"/>
</dbReference>
<feature type="region of interest" description="Disordered" evidence="4">
    <location>
        <begin position="917"/>
        <end position="983"/>
    </location>
</feature>
<keyword evidence="6" id="KW-0732">Signal</keyword>
<keyword evidence="5" id="KW-1133">Transmembrane helix</keyword>
<dbReference type="InterPro" id="IPR050122">
    <property type="entry name" value="RTK"/>
</dbReference>
<keyword evidence="5" id="KW-0472">Membrane</keyword>
<dbReference type="PROSITE" id="PS50011">
    <property type="entry name" value="PROTEIN_KINASE_DOM"/>
    <property type="match status" value="1"/>
</dbReference>
<keyword evidence="3" id="KW-0547">Nucleotide-binding</keyword>
<feature type="region of interest" description="Disordered" evidence="4">
    <location>
        <begin position="785"/>
        <end position="858"/>
    </location>
</feature>
<reference evidence="9 10" key="1">
    <citation type="submission" date="2025-05" db="UniProtKB">
        <authorList>
            <consortium name="RefSeq"/>
        </authorList>
    </citation>
    <scope>IDENTIFICATION</scope>
    <source>
        <tissue evidence="9 10">Whole body</tissue>
    </source>
</reference>
<accession>A0ABM1HYB8</accession>
<feature type="compositionally biased region" description="Basic and acidic residues" evidence="4">
    <location>
        <begin position="340"/>
        <end position="365"/>
    </location>
</feature>
<dbReference type="InterPro" id="IPR020635">
    <property type="entry name" value="Tyr_kinase_cat_dom"/>
</dbReference>
<feature type="compositionally biased region" description="Polar residues" evidence="4">
    <location>
        <begin position="521"/>
        <end position="530"/>
    </location>
</feature>
<evidence type="ECO:0000256" key="4">
    <source>
        <dbReference type="SAM" id="MobiDB-lite"/>
    </source>
</evidence>
<feature type="region of interest" description="Disordered" evidence="4">
    <location>
        <begin position="485"/>
        <end position="572"/>
    </location>
</feature>
<feature type="compositionally biased region" description="Low complexity" evidence="4">
    <location>
        <begin position="433"/>
        <end position="456"/>
    </location>
</feature>
<dbReference type="SMART" id="SM00219">
    <property type="entry name" value="TyrKc"/>
    <property type="match status" value="1"/>
</dbReference>
<evidence type="ECO:0000313" key="10">
    <source>
        <dbReference type="RefSeq" id="XP_015172955.1"/>
    </source>
</evidence>
<evidence type="ECO:0000313" key="9">
    <source>
        <dbReference type="RefSeq" id="XP_015172954.1"/>
    </source>
</evidence>
<feature type="compositionally biased region" description="Low complexity" evidence="4">
    <location>
        <begin position="531"/>
        <end position="546"/>
    </location>
</feature>
<dbReference type="InterPro" id="IPR001245">
    <property type="entry name" value="Ser-Thr/Tyr_kinase_cat_dom"/>
</dbReference>
<feature type="binding site" evidence="3">
    <location>
        <position position="1179"/>
    </location>
    <ligand>
        <name>ATP</name>
        <dbReference type="ChEBI" id="CHEBI:30616"/>
    </ligand>
</feature>
<dbReference type="InterPro" id="IPR000719">
    <property type="entry name" value="Prot_kinase_dom"/>
</dbReference>
<dbReference type="SUPFAM" id="SSF56112">
    <property type="entry name" value="Protein kinase-like (PK-like)"/>
    <property type="match status" value="1"/>
</dbReference>
<feature type="compositionally biased region" description="Basic and acidic residues" evidence="4">
    <location>
        <begin position="386"/>
        <end position="407"/>
    </location>
</feature>
<evidence type="ECO:0000256" key="5">
    <source>
        <dbReference type="SAM" id="Phobius"/>
    </source>
</evidence>
<dbReference type="Gene3D" id="1.10.510.10">
    <property type="entry name" value="Transferase(Phosphotransferase) domain 1"/>
    <property type="match status" value="1"/>
</dbReference>
<evidence type="ECO:0000256" key="1">
    <source>
        <dbReference type="ARBA" id="ARBA00004167"/>
    </source>
</evidence>
<feature type="compositionally biased region" description="Low complexity" evidence="4">
    <location>
        <begin position="732"/>
        <end position="741"/>
    </location>
</feature>
<sequence length="1442" mass="161634">MTAKRLSIMKVLFLLTIFIFELIYAKDGSTLEYEDFLITTESYVHLRVDRETTEEEEKVQGLVSSSTEIYSAEVLSSKAKREQVLRNILAARRRRMSKQRNSRLIDVTRKDPPDILEAQETKHEVYASVPLLKNGTDVDKETLGATMEENLTTLMSEHREDTESTMTMAPVTSIPFKSLEADNIRRKNTVSMPESLYKHFRPVESNIPMEDMSQFLYFGQKLQPELQNVTTIVNDSNELVSVTPPTIRRRNPSKRTSLSSSATTTTTTTTTTSTTTTTTTSPPEEITKEETNVALERRIIEKNKVSKTTKSTLRDLPNSYYRKARLSDSTIATNVIPSKDMTHNDNITKLEEQVEERSRDKDSVQKTKVSRGSFRRSKKVEDIEEKAEIDNRSEYRSKDDKKSRENNSIDETTTRSTTLRIIVMEPEPSIKDSSTTTTTTTTTPTTTTTSTTTSRSTTKETRRHQPQHVYAYTITNVTRLLRNYTGPGLSGETGVRGRGRADEVGRTGGGGSSRRSNASSEITNTRVESPSTEASAGAAGVSEEPSQSAGLSTGRSVEAVGRPSTIATPSLVGERRRKVLASGAHRAGVQSAPQRAPVRIASALTRNRQHYQQHHLSDRVALVIDEGTNADHHHRSFLRKSASAVLHSGVVNPTDASPEAMPSTGTRDSILLDADRRNSLDLERRENESRTDNETSLKVNQTFENILATNESLLAMNVPEETTIVYLLPSSLSTEPSTENLSDSDTKDEVPKESNYEHSTTQTIMTEVTTSASVSSVTPKLLVETTSSNNRITTKETPTSTSTESLNRLTSSRKPDQDRPFGLAADLDPSEIQKMYRQNTSSTESNTFPNLETSTISTTSQLPIQIGQKQIHEMQENRGRSLSDKTKQEDDVLPIMQLYNTSDIFDDSSTLGPATRTVELPLEENNTTKDVQESPQEAPASRYTTPSATSKPTVKSTPKSTPKTTPRTTPKSTSTSSTFVNRTRYKSSYPNRSIITDYSDLGYQPIEFNRTFFDSGSIAVSSRESVNISEVTKRHDGDAIASQETVAVVSYILATLVVFPIAVGVGLILRRLIIRNRKVLEESDTSSEISYRKDALNLENGDFKTSIEKAITKLPRIQHLCHEAEKPPPPSSQESRWEFPRDKLRLQTVLGQGNFGQVWKAEADDLTGHQGTTRLVAVKTVKEGASEREKEDLVRELEIMQQLGSHPNVVTLLGCCTEEEPHYLILEYVMYGKLLAYLRDHRTRQDFYNFSEDSAALTSRDLTVFGYCVARGMEYLASKKIIHRDLAARNVLVDHNKLCKIADFGMSRFANKDGEVIETRHGRNALPIRWMAPESLIYSLFTTKTDVWSFGILMWEIVTLGSTPYPDMTAREVMRNVQNGYRLERPSHCRSELFRVISRCWHADPNRRPEFQILRRDLAQLLEDNMNGHYVDLESFASECTD</sequence>
<protein>
    <submittedName>
        <fullName evidence="9 10">Serine-rich adhesin for platelets isoform X1</fullName>
    </submittedName>
</protein>
<keyword evidence="8" id="KW-1185">Reference proteome</keyword>
<evidence type="ECO:0000313" key="8">
    <source>
        <dbReference type="Proteomes" id="UP000694924"/>
    </source>
</evidence>
<feature type="transmembrane region" description="Helical" evidence="5">
    <location>
        <begin position="1048"/>
        <end position="1069"/>
    </location>
</feature>
<feature type="compositionally biased region" description="Basic and acidic residues" evidence="4">
    <location>
        <begin position="744"/>
        <end position="756"/>
    </location>
</feature>
<dbReference type="Gene3D" id="3.30.200.20">
    <property type="entry name" value="Phosphorylase Kinase, domain 1"/>
    <property type="match status" value="1"/>
</dbReference>
<dbReference type="PROSITE" id="PS00107">
    <property type="entry name" value="PROTEIN_KINASE_ATP"/>
    <property type="match status" value="1"/>
</dbReference>
<dbReference type="RefSeq" id="XP_015172955.1">
    <property type="nucleotide sequence ID" value="XM_015317469.1"/>
</dbReference>
<feature type="region of interest" description="Disordered" evidence="4">
    <location>
        <begin position="732"/>
        <end position="762"/>
    </location>
</feature>
<feature type="chain" id="PRO_5045022362" evidence="6">
    <location>
        <begin position="26"/>
        <end position="1442"/>
    </location>
</feature>
<evidence type="ECO:0000259" key="7">
    <source>
        <dbReference type="PROSITE" id="PS50011"/>
    </source>
</evidence>
<feature type="compositionally biased region" description="Low complexity" evidence="4">
    <location>
        <begin position="795"/>
        <end position="805"/>
    </location>
</feature>
<dbReference type="PANTHER" id="PTHR24416:SF481">
    <property type="entry name" value="TIE-LIKE RECEPTOR TYROSINE KINASE"/>
    <property type="match status" value="1"/>
</dbReference>
<keyword evidence="5" id="KW-0812">Transmembrane</keyword>
<dbReference type="InterPro" id="IPR008266">
    <property type="entry name" value="Tyr_kinase_AS"/>
</dbReference>
<dbReference type="PROSITE" id="PS00109">
    <property type="entry name" value="PROTEIN_KINASE_TYR"/>
    <property type="match status" value="1"/>
</dbReference>
<dbReference type="GeneID" id="107064606"/>
<feature type="region of interest" description="Disordered" evidence="4">
    <location>
        <begin position="650"/>
        <end position="697"/>
    </location>
</feature>
<dbReference type="Pfam" id="PF07714">
    <property type="entry name" value="PK_Tyr_Ser-Thr"/>
    <property type="match status" value="1"/>
</dbReference>
<feature type="domain" description="Protein kinase" evidence="7">
    <location>
        <begin position="1144"/>
        <end position="1422"/>
    </location>
</feature>
<evidence type="ECO:0000256" key="3">
    <source>
        <dbReference type="PROSITE-ProRule" id="PRU10141"/>
    </source>
</evidence>
<name>A0ABM1HYB8_POLDO</name>
<comment type="catalytic activity">
    <reaction evidence="2">
        <text>L-tyrosyl-[protein] + ATP = O-phospho-L-tyrosyl-[protein] + ADP + H(+)</text>
        <dbReference type="Rhea" id="RHEA:10596"/>
        <dbReference type="Rhea" id="RHEA-COMP:10136"/>
        <dbReference type="Rhea" id="RHEA-COMP:20101"/>
        <dbReference type="ChEBI" id="CHEBI:15378"/>
        <dbReference type="ChEBI" id="CHEBI:30616"/>
        <dbReference type="ChEBI" id="CHEBI:46858"/>
        <dbReference type="ChEBI" id="CHEBI:61978"/>
        <dbReference type="ChEBI" id="CHEBI:456216"/>
        <dbReference type="EC" id="2.7.10.1"/>
    </reaction>
</comment>
<feature type="region of interest" description="Disordered" evidence="4">
    <location>
        <begin position="243"/>
        <end position="290"/>
    </location>
</feature>
<evidence type="ECO:0000256" key="6">
    <source>
        <dbReference type="SAM" id="SignalP"/>
    </source>
</evidence>
<feature type="compositionally biased region" description="Basic and acidic residues" evidence="4">
    <location>
        <begin position="673"/>
        <end position="695"/>
    </location>
</feature>
<dbReference type="InterPro" id="IPR011009">
    <property type="entry name" value="Kinase-like_dom_sf"/>
</dbReference>
<feature type="region of interest" description="Disordered" evidence="4">
    <location>
        <begin position="335"/>
        <end position="466"/>
    </location>
</feature>
<dbReference type="RefSeq" id="XP_015172954.1">
    <property type="nucleotide sequence ID" value="XM_015317468.1"/>
</dbReference>
<feature type="region of interest" description="Disordered" evidence="4">
    <location>
        <begin position="870"/>
        <end position="889"/>
    </location>
</feature>
<feature type="compositionally biased region" description="Low complexity" evidence="4">
    <location>
        <begin position="944"/>
        <end position="978"/>
    </location>
</feature>